<gene>
    <name evidence="3" type="ORF">ACERK3_04455</name>
</gene>
<reference evidence="3 4" key="1">
    <citation type="submission" date="2024-08" db="EMBL/GenBank/DDBJ databases">
        <title>Whole-genome sequencing of halo(alkali)philic microorganisms from hypersaline lakes.</title>
        <authorList>
            <person name="Sorokin D.Y."/>
            <person name="Merkel A.Y."/>
            <person name="Messina E."/>
            <person name="Yakimov M."/>
        </authorList>
    </citation>
    <scope>NUCLEOTIDE SEQUENCE [LARGE SCALE GENOMIC DNA]</scope>
    <source>
        <strain evidence="3 4">AB-hyl4</strain>
    </source>
</reference>
<evidence type="ECO:0000313" key="4">
    <source>
        <dbReference type="Proteomes" id="UP001575105"/>
    </source>
</evidence>
<feature type="transmembrane region" description="Helical" evidence="2">
    <location>
        <begin position="21"/>
        <end position="42"/>
    </location>
</feature>
<evidence type="ECO:0000256" key="1">
    <source>
        <dbReference type="SAM" id="MobiDB-lite"/>
    </source>
</evidence>
<keyword evidence="2" id="KW-0812">Transmembrane</keyword>
<sequence>MAVDGVMVRRRQTAVWLGKLLGRRYVLAWGLCVAGASLHAGLTPGAEGVAWQGWASGVVAMTAVLLAVWWAEPYVAYRYRRRRFRRVLAAEGGWQAWSLHLPARPWSPTRGRRRGARRRRTASAGVRQLRQQAAGEASADGPMGRLRPVR</sequence>
<keyword evidence="2" id="KW-1133">Transmembrane helix</keyword>
<accession>A0ABV4U1Q5</accession>
<organism evidence="3 4">
    <name type="scientific">Natronomicrosphaera hydrolytica</name>
    <dbReference type="NCBI Taxonomy" id="3242702"/>
    <lineage>
        <taxon>Bacteria</taxon>
        <taxon>Pseudomonadati</taxon>
        <taxon>Planctomycetota</taxon>
        <taxon>Phycisphaerae</taxon>
        <taxon>Phycisphaerales</taxon>
        <taxon>Phycisphaeraceae</taxon>
        <taxon>Natronomicrosphaera</taxon>
    </lineage>
</organism>
<evidence type="ECO:0000256" key="2">
    <source>
        <dbReference type="SAM" id="Phobius"/>
    </source>
</evidence>
<keyword evidence="4" id="KW-1185">Reference proteome</keyword>
<proteinExistence type="predicted"/>
<protein>
    <submittedName>
        <fullName evidence="3">Uncharacterized protein</fullName>
    </submittedName>
</protein>
<feature type="region of interest" description="Disordered" evidence="1">
    <location>
        <begin position="108"/>
        <end position="150"/>
    </location>
</feature>
<name>A0ABV4U1Q5_9BACT</name>
<keyword evidence="2" id="KW-0472">Membrane</keyword>
<dbReference type="RefSeq" id="WP_425344464.1">
    <property type="nucleotide sequence ID" value="NZ_JBGUBD010000002.1"/>
</dbReference>
<feature type="transmembrane region" description="Helical" evidence="2">
    <location>
        <begin position="54"/>
        <end position="77"/>
    </location>
</feature>
<feature type="compositionally biased region" description="Basic residues" evidence="1">
    <location>
        <begin position="110"/>
        <end position="121"/>
    </location>
</feature>
<comment type="caution">
    <text evidence="3">The sequence shown here is derived from an EMBL/GenBank/DDBJ whole genome shotgun (WGS) entry which is preliminary data.</text>
</comment>
<dbReference type="Proteomes" id="UP001575105">
    <property type="component" value="Unassembled WGS sequence"/>
</dbReference>
<evidence type="ECO:0000313" key="3">
    <source>
        <dbReference type="EMBL" id="MFA9477542.1"/>
    </source>
</evidence>
<dbReference type="EMBL" id="JBGUBD010000002">
    <property type="protein sequence ID" value="MFA9477542.1"/>
    <property type="molecule type" value="Genomic_DNA"/>
</dbReference>